<dbReference type="EMBL" id="PJQM01000779">
    <property type="protein sequence ID" value="RCI04127.1"/>
    <property type="molecule type" value="Genomic_DNA"/>
</dbReference>
<evidence type="ECO:0000256" key="7">
    <source>
        <dbReference type="ARBA" id="ARBA00022771"/>
    </source>
</evidence>
<evidence type="ECO:0000256" key="3">
    <source>
        <dbReference type="ARBA" id="ARBA00022454"/>
    </source>
</evidence>
<dbReference type="Proteomes" id="UP000253551">
    <property type="component" value="Unassembled WGS sequence"/>
</dbReference>
<dbReference type="PANTHER" id="PTHR13763">
    <property type="entry name" value="BREAST CANCER TYPE 1 SUSCEPTIBILITY PROTEIN BRCA1"/>
    <property type="match status" value="1"/>
</dbReference>
<dbReference type="GO" id="GO:0000724">
    <property type="term" value="P:double-strand break repair via homologous recombination"/>
    <property type="evidence" value="ECO:0007669"/>
    <property type="project" value="TreeGrafter"/>
</dbReference>
<evidence type="ECO:0000259" key="15">
    <source>
        <dbReference type="PROSITE" id="PS50172"/>
    </source>
</evidence>
<keyword evidence="4" id="KW-0479">Metal-binding</keyword>
<sequence>MLNRTKQADNTIGGLLAGMTRELNCSSCFSLFNTPTITYCGHTFCSACIKNAITTNSCCPLCQEPLTLDQLSNSVRLQSIVTELSKLRDQFQREFEVDLSQVQIQYITDHDREQTMQANSLLKEKSLQKIPVQKPAYQYRVCQANRNPIHEMKIPNVVLESKISSSITHLVIDADKHGLVKANQLYRIGVMFGCYIVNENWLRICIERNEMVPEERFEIQGDTIHGRTGAANKARINRSLKKPNLFKGIQVGLIDDAENKYRRLLTVGRATIGDEFEDMIVCSDKPVNTEELRQKYPNKTLVSIDWINDCIDNYEILKKDSYIL</sequence>
<evidence type="ECO:0000256" key="11">
    <source>
        <dbReference type="ARBA" id="ARBA00023306"/>
    </source>
</evidence>
<gene>
    <name evidence="16" type="ORF">CU098_005929</name>
</gene>
<evidence type="ECO:0000256" key="2">
    <source>
        <dbReference type="ARBA" id="ARBA00004286"/>
    </source>
</evidence>
<comment type="subcellular location">
    <subcellularLocation>
        <location evidence="2">Chromosome</location>
    </subcellularLocation>
    <subcellularLocation>
        <location evidence="1">Nucleus</location>
    </subcellularLocation>
</comment>
<dbReference type="Pfam" id="PF00097">
    <property type="entry name" value="zf-C3HC4"/>
    <property type="match status" value="1"/>
</dbReference>
<organism evidence="16 17">
    <name type="scientific">Rhizopus stolonifer</name>
    <name type="common">Rhizopus nigricans</name>
    <dbReference type="NCBI Taxonomy" id="4846"/>
    <lineage>
        <taxon>Eukaryota</taxon>
        <taxon>Fungi</taxon>
        <taxon>Fungi incertae sedis</taxon>
        <taxon>Mucoromycota</taxon>
        <taxon>Mucoromycotina</taxon>
        <taxon>Mucoromycetes</taxon>
        <taxon>Mucorales</taxon>
        <taxon>Mucorineae</taxon>
        <taxon>Rhizopodaceae</taxon>
        <taxon>Rhizopus</taxon>
    </lineage>
</organism>
<keyword evidence="10" id="KW-0539">Nucleus</keyword>
<evidence type="ECO:0000256" key="4">
    <source>
        <dbReference type="ARBA" id="ARBA00022723"/>
    </source>
</evidence>
<dbReference type="SUPFAM" id="SSF57850">
    <property type="entry name" value="RING/U-box"/>
    <property type="match status" value="1"/>
</dbReference>
<evidence type="ECO:0000313" key="16">
    <source>
        <dbReference type="EMBL" id="RCI04127.1"/>
    </source>
</evidence>
<keyword evidence="17" id="KW-1185">Reference proteome</keyword>
<dbReference type="InterPro" id="IPR031099">
    <property type="entry name" value="BRCA1-associated"/>
</dbReference>
<proteinExistence type="predicted"/>
<dbReference type="GO" id="GO:0008270">
    <property type="term" value="F:zinc ion binding"/>
    <property type="evidence" value="ECO:0007669"/>
    <property type="project" value="UniProtKB-KW"/>
</dbReference>
<dbReference type="PROSITE" id="PS50089">
    <property type="entry name" value="ZF_RING_2"/>
    <property type="match status" value="1"/>
</dbReference>
<evidence type="ECO:0000259" key="14">
    <source>
        <dbReference type="PROSITE" id="PS50089"/>
    </source>
</evidence>
<evidence type="ECO:0000256" key="6">
    <source>
        <dbReference type="ARBA" id="ARBA00022763"/>
    </source>
</evidence>
<evidence type="ECO:0000256" key="13">
    <source>
        <dbReference type="PROSITE-ProRule" id="PRU00175"/>
    </source>
</evidence>
<evidence type="ECO:0000313" key="17">
    <source>
        <dbReference type="Proteomes" id="UP000253551"/>
    </source>
</evidence>
<keyword evidence="7 13" id="KW-0863">Zinc-finger</keyword>
<dbReference type="InterPro" id="IPR001357">
    <property type="entry name" value="BRCT_dom"/>
</dbReference>
<keyword evidence="3" id="KW-0158">Chromosome</keyword>
<dbReference type="PROSITE" id="PS50172">
    <property type="entry name" value="BRCT"/>
    <property type="match status" value="2"/>
</dbReference>
<dbReference type="OrthoDB" id="6270329at2759"/>
<dbReference type="Gene3D" id="3.30.40.10">
    <property type="entry name" value="Zinc/RING finger domain, C3HC4 (zinc finger)"/>
    <property type="match status" value="1"/>
</dbReference>
<evidence type="ECO:0000256" key="1">
    <source>
        <dbReference type="ARBA" id="ARBA00004123"/>
    </source>
</evidence>
<dbReference type="GO" id="GO:0005634">
    <property type="term" value="C:nucleus"/>
    <property type="evidence" value="ECO:0007669"/>
    <property type="project" value="UniProtKB-SubCell"/>
</dbReference>
<dbReference type="PROSITE" id="PS00518">
    <property type="entry name" value="ZF_RING_1"/>
    <property type="match status" value="1"/>
</dbReference>
<dbReference type="Gene3D" id="3.40.50.10190">
    <property type="entry name" value="BRCT domain"/>
    <property type="match status" value="2"/>
</dbReference>
<keyword evidence="11" id="KW-0131">Cell cycle</keyword>
<feature type="domain" description="BRCT" evidence="15">
    <location>
        <begin position="159"/>
        <end position="219"/>
    </location>
</feature>
<dbReference type="GO" id="GO:0005694">
    <property type="term" value="C:chromosome"/>
    <property type="evidence" value="ECO:0007669"/>
    <property type="project" value="UniProtKB-SubCell"/>
</dbReference>
<evidence type="ECO:0000256" key="8">
    <source>
        <dbReference type="ARBA" id="ARBA00022833"/>
    </source>
</evidence>
<comment type="caution">
    <text evidence="16">The sequence shown here is derived from an EMBL/GenBank/DDBJ whole genome shotgun (WGS) entry which is preliminary data.</text>
</comment>
<dbReference type="InterPro" id="IPR013083">
    <property type="entry name" value="Znf_RING/FYVE/PHD"/>
</dbReference>
<dbReference type="PANTHER" id="PTHR13763:SF0">
    <property type="entry name" value="BREAST CANCER TYPE 1 SUSCEPTIBILITY PROTEIN"/>
    <property type="match status" value="1"/>
</dbReference>
<protein>
    <recommendedName>
        <fullName evidence="12">RING-type E3 ubiquitin transferase BRCA1</fullName>
    </recommendedName>
</protein>
<name>A0A367KPQ2_RHIST</name>
<keyword evidence="6" id="KW-0227">DNA damage</keyword>
<keyword evidence="5" id="KW-0677">Repeat</keyword>
<evidence type="ECO:0000256" key="5">
    <source>
        <dbReference type="ARBA" id="ARBA00022737"/>
    </source>
</evidence>
<dbReference type="InterPro" id="IPR017907">
    <property type="entry name" value="Znf_RING_CS"/>
</dbReference>
<feature type="domain" description="RING-type" evidence="14">
    <location>
        <begin position="25"/>
        <end position="63"/>
    </location>
</feature>
<accession>A0A367KPQ2</accession>
<evidence type="ECO:0000256" key="9">
    <source>
        <dbReference type="ARBA" id="ARBA00023204"/>
    </source>
</evidence>
<evidence type="ECO:0000256" key="12">
    <source>
        <dbReference type="ARBA" id="ARBA00031556"/>
    </source>
</evidence>
<reference evidence="16 17" key="1">
    <citation type="journal article" date="2018" name="G3 (Bethesda)">
        <title>Phylogenetic and Phylogenomic Definition of Rhizopus Species.</title>
        <authorList>
            <person name="Gryganskyi A.P."/>
            <person name="Golan J."/>
            <person name="Dolatabadi S."/>
            <person name="Mondo S."/>
            <person name="Robb S."/>
            <person name="Idnurm A."/>
            <person name="Muszewska A."/>
            <person name="Steczkiewicz K."/>
            <person name="Masonjones S."/>
            <person name="Liao H.L."/>
            <person name="Gajdeczka M.T."/>
            <person name="Anike F."/>
            <person name="Vuek A."/>
            <person name="Anishchenko I.M."/>
            <person name="Voigt K."/>
            <person name="de Hoog G.S."/>
            <person name="Smith M.E."/>
            <person name="Heitman J."/>
            <person name="Vilgalys R."/>
            <person name="Stajich J.E."/>
        </authorList>
    </citation>
    <scope>NUCLEOTIDE SEQUENCE [LARGE SCALE GENOMIC DNA]</scope>
    <source>
        <strain evidence="16 17">LSU 92-RS-03</strain>
    </source>
</reference>
<dbReference type="SMART" id="SM00184">
    <property type="entry name" value="RING"/>
    <property type="match status" value="1"/>
</dbReference>
<dbReference type="STRING" id="4846.A0A367KPQ2"/>
<dbReference type="GO" id="GO:0045944">
    <property type="term" value="P:positive regulation of transcription by RNA polymerase II"/>
    <property type="evidence" value="ECO:0007669"/>
    <property type="project" value="TreeGrafter"/>
</dbReference>
<evidence type="ECO:0000256" key="10">
    <source>
        <dbReference type="ARBA" id="ARBA00023242"/>
    </source>
</evidence>
<dbReference type="AlphaFoldDB" id="A0A367KPQ2"/>
<dbReference type="GO" id="GO:0004842">
    <property type="term" value="F:ubiquitin-protein transferase activity"/>
    <property type="evidence" value="ECO:0007669"/>
    <property type="project" value="TreeGrafter"/>
</dbReference>
<dbReference type="InterPro" id="IPR036420">
    <property type="entry name" value="BRCT_dom_sf"/>
</dbReference>
<dbReference type="SUPFAM" id="SSF52113">
    <property type="entry name" value="BRCT domain"/>
    <property type="match status" value="2"/>
</dbReference>
<keyword evidence="9" id="KW-0234">DNA repair</keyword>
<dbReference type="InterPro" id="IPR001841">
    <property type="entry name" value="Znf_RING"/>
</dbReference>
<keyword evidence="8" id="KW-0862">Zinc</keyword>
<dbReference type="InterPro" id="IPR018957">
    <property type="entry name" value="Znf_C3HC4_RING-type"/>
</dbReference>
<feature type="domain" description="BRCT" evidence="15">
    <location>
        <begin position="241"/>
        <end position="324"/>
    </location>
</feature>